<dbReference type="Gene3D" id="3.30.565.10">
    <property type="entry name" value="Histidine kinase-like ATPase, C-terminal domain"/>
    <property type="match status" value="2"/>
</dbReference>
<dbReference type="Proteomes" id="UP001597112">
    <property type="component" value="Unassembled WGS sequence"/>
</dbReference>
<keyword evidence="7" id="KW-0175">Coiled coil</keyword>
<dbReference type="PANTHER" id="PTHR43047">
    <property type="entry name" value="TWO-COMPONENT HISTIDINE PROTEIN KINASE"/>
    <property type="match status" value="1"/>
</dbReference>
<dbReference type="InterPro" id="IPR001789">
    <property type="entry name" value="Sig_transdc_resp-reg_receiver"/>
</dbReference>
<dbReference type="CDD" id="cd16922">
    <property type="entry name" value="HATPase_EvgS-ArcB-TorS-like"/>
    <property type="match status" value="1"/>
</dbReference>
<comment type="catalytic activity">
    <reaction evidence="1">
        <text>ATP + protein L-histidine = ADP + protein N-phospho-L-histidine.</text>
        <dbReference type="EC" id="2.7.13.3"/>
    </reaction>
</comment>
<dbReference type="Pfam" id="PF00072">
    <property type="entry name" value="Response_reg"/>
    <property type="match status" value="1"/>
</dbReference>
<evidence type="ECO:0000313" key="10">
    <source>
        <dbReference type="EMBL" id="MFD0998098.1"/>
    </source>
</evidence>
<dbReference type="SUPFAM" id="SSF52172">
    <property type="entry name" value="CheY-like"/>
    <property type="match status" value="1"/>
</dbReference>
<dbReference type="InterPro" id="IPR036097">
    <property type="entry name" value="HisK_dim/P_sf"/>
</dbReference>
<feature type="domain" description="Response regulatory" evidence="9">
    <location>
        <begin position="412"/>
        <end position="527"/>
    </location>
</feature>
<evidence type="ECO:0000256" key="1">
    <source>
        <dbReference type="ARBA" id="ARBA00000085"/>
    </source>
</evidence>
<dbReference type="PANTHER" id="PTHR43047:SF72">
    <property type="entry name" value="OSMOSENSING HISTIDINE PROTEIN KINASE SLN1"/>
    <property type="match status" value="1"/>
</dbReference>
<feature type="domain" description="Histidine kinase" evidence="8">
    <location>
        <begin position="560"/>
        <end position="771"/>
    </location>
</feature>
<dbReference type="SUPFAM" id="SSF55874">
    <property type="entry name" value="ATPase domain of HSP90 chaperone/DNA topoisomerase II/histidine kinase"/>
    <property type="match status" value="2"/>
</dbReference>
<dbReference type="InterPro" id="IPR011006">
    <property type="entry name" value="CheY-like_superfamily"/>
</dbReference>
<proteinExistence type="predicted"/>
<keyword evidence="10" id="KW-0547">Nucleotide-binding</keyword>
<evidence type="ECO:0000256" key="3">
    <source>
        <dbReference type="ARBA" id="ARBA00022553"/>
    </source>
</evidence>
<dbReference type="InterPro" id="IPR003661">
    <property type="entry name" value="HisK_dim/P_dom"/>
</dbReference>
<dbReference type="SMART" id="SM00388">
    <property type="entry name" value="HisKA"/>
    <property type="match status" value="2"/>
</dbReference>
<dbReference type="PROSITE" id="PS50109">
    <property type="entry name" value="HIS_KIN"/>
    <property type="match status" value="2"/>
</dbReference>
<dbReference type="Gene3D" id="3.40.50.2300">
    <property type="match status" value="1"/>
</dbReference>
<dbReference type="SMART" id="SM00387">
    <property type="entry name" value="HATPase_c"/>
    <property type="match status" value="2"/>
</dbReference>
<accession>A0ABW3JYL2</accession>
<dbReference type="Gene3D" id="3.30.450.20">
    <property type="entry name" value="PAS domain"/>
    <property type="match status" value="1"/>
</dbReference>
<reference evidence="11" key="1">
    <citation type="journal article" date="2019" name="Int. J. Syst. Evol. Microbiol.">
        <title>The Global Catalogue of Microorganisms (GCM) 10K type strain sequencing project: providing services to taxonomists for standard genome sequencing and annotation.</title>
        <authorList>
            <consortium name="The Broad Institute Genomics Platform"/>
            <consortium name="The Broad Institute Genome Sequencing Center for Infectious Disease"/>
            <person name="Wu L."/>
            <person name="Ma J."/>
        </authorList>
    </citation>
    <scope>NUCLEOTIDE SEQUENCE [LARGE SCALE GENOMIC DNA]</scope>
    <source>
        <strain evidence="11">CCUG 58938</strain>
    </source>
</reference>
<feature type="domain" description="Histidine kinase" evidence="8">
    <location>
        <begin position="154"/>
        <end position="373"/>
    </location>
</feature>
<dbReference type="PROSITE" id="PS50110">
    <property type="entry name" value="RESPONSE_REGULATORY"/>
    <property type="match status" value="1"/>
</dbReference>
<protein>
    <recommendedName>
        <fullName evidence="2">histidine kinase</fullName>
        <ecNumber evidence="2">2.7.13.3</ecNumber>
    </recommendedName>
</protein>
<gene>
    <name evidence="10" type="ORF">ACFQ21_02230</name>
</gene>
<keyword evidence="10" id="KW-0067">ATP-binding</keyword>
<dbReference type="CDD" id="cd00082">
    <property type="entry name" value="HisKA"/>
    <property type="match status" value="2"/>
</dbReference>
<evidence type="ECO:0000256" key="6">
    <source>
        <dbReference type="PROSITE-ProRule" id="PRU00169"/>
    </source>
</evidence>
<organism evidence="10 11">
    <name type="scientific">Ohtaekwangia kribbensis</name>
    <dbReference type="NCBI Taxonomy" id="688913"/>
    <lineage>
        <taxon>Bacteria</taxon>
        <taxon>Pseudomonadati</taxon>
        <taxon>Bacteroidota</taxon>
        <taxon>Cytophagia</taxon>
        <taxon>Cytophagales</taxon>
        <taxon>Fulvivirgaceae</taxon>
        <taxon>Ohtaekwangia</taxon>
    </lineage>
</organism>
<dbReference type="GO" id="GO:0005524">
    <property type="term" value="F:ATP binding"/>
    <property type="evidence" value="ECO:0007669"/>
    <property type="project" value="UniProtKB-KW"/>
</dbReference>
<evidence type="ECO:0000256" key="2">
    <source>
        <dbReference type="ARBA" id="ARBA00012438"/>
    </source>
</evidence>
<dbReference type="EMBL" id="JBHTKA010000001">
    <property type="protein sequence ID" value="MFD0998098.1"/>
    <property type="molecule type" value="Genomic_DNA"/>
</dbReference>
<keyword evidence="5" id="KW-0418">Kinase</keyword>
<sequence length="771" mass="86439">MATKTSRDEIVGRIIFDVFPDNPDDPTATGVGNLRASLNRVLENKVADTMAVQKYDIPIPASEGGGFEERYWSPINTPVFGASNQIEYIIHKVEDVTEFIKLKQRRNEQDQLTEELKSKADTMETEVFKRAQEIQEANQKLREAEKAKSEFFANVSHELRTPLSLILAPLESIQSGKYGAVPEKHQKFLQTIHNNAIRLLQLVNGILDFAKYEAGKMKVRLESTNAKVLLRAVLNDFESMLRGKKIELVYDIDSVDRLIMTDRYLLERIMFNLLSNAAKFTEEGGNVRVTADWQNDILTVSVQDTGIGIPENETANLFKKFNQIEGSSTRRFEGTGLGLAMVKEFSELLGGSVHVQSATGVGSTFTFTCAAPVTIDEPLVHTGNNTVSLVPKYKVEATEESTIAPNDSSFLKVLVCEDNEELRIYIVSLLQDMCHIKTANNGVTGLQLVASWKPDLVISDVMMPEKDGISVCIEIKSNPDTAKIMVVLLTALTHRDAMLKGWEAKADEYLFKPFHPEELRTRIASLLTIIKERRESDYQLELKNDQLTKAYSDMESFSYSVSHDLRAPLRSINGFAHILKDDHIDAFNDKGEAALNAIFRNVSRMNDLIEGLLALSRYDRKVLERSEVNTNQLVRSIINEISRTTEHKAVIKVHELMPASADRTLLYQVWTNLISNAIKYSSKKLFPEIEIGCSQGDGEVIYYVKDNGSGFNMEYANKLFGTFQRLHGVSEFEGTGIGLAIVKRIISKHGGRVWAEGKVGEGAVFYFSLPV</sequence>
<dbReference type="Pfam" id="PF00512">
    <property type="entry name" value="HisKA"/>
    <property type="match status" value="2"/>
</dbReference>
<name>A0ABW3JYL2_9BACT</name>
<evidence type="ECO:0000313" key="11">
    <source>
        <dbReference type="Proteomes" id="UP001597112"/>
    </source>
</evidence>
<dbReference type="EC" id="2.7.13.3" evidence="2"/>
<dbReference type="InterPro" id="IPR005467">
    <property type="entry name" value="His_kinase_dom"/>
</dbReference>
<dbReference type="InterPro" id="IPR003594">
    <property type="entry name" value="HATPase_dom"/>
</dbReference>
<dbReference type="SUPFAM" id="SSF47384">
    <property type="entry name" value="Homodimeric domain of signal transducing histidine kinase"/>
    <property type="match status" value="2"/>
</dbReference>
<dbReference type="InterPro" id="IPR036890">
    <property type="entry name" value="HATPase_C_sf"/>
</dbReference>
<evidence type="ECO:0000256" key="4">
    <source>
        <dbReference type="ARBA" id="ARBA00022679"/>
    </source>
</evidence>
<dbReference type="Pfam" id="PF02518">
    <property type="entry name" value="HATPase_c"/>
    <property type="match status" value="2"/>
</dbReference>
<dbReference type="SMART" id="SM00448">
    <property type="entry name" value="REC"/>
    <property type="match status" value="1"/>
</dbReference>
<dbReference type="Gene3D" id="1.10.287.130">
    <property type="match status" value="2"/>
</dbReference>
<dbReference type="InterPro" id="IPR004358">
    <property type="entry name" value="Sig_transdc_His_kin-like_C"/>
</dbReference>
<evidence type="ECO:0000259" key="8">
    <source>
        <dbReference type="PROSITE" id="PS50109"/>
    </source>
</evidence>
<evidence type="ECO:0000259" key="9">
    <source>
        <dbReference type="PROSITE" id="PS50110"/>
    </source>
</evidence>
<feature type="coiled-coil region" evidence="7">
    <location>
        <begin position="102"/>
        <end position="154"/>
    </location>
</feature>
<keyword evidence="3 6" id="KW-0597">Phosphoprotein</keyword>
<keyword evidence="4" id="KW-0808">Transferase</keyword>
<feature type="modified residue" description="4-aspartylphosphate" evidence="6">
    <location>
        <position position="460"/>
    </location>
</feature>
<evidence type="ECO:0000256" key="5">
    <source>
        <dbReference type="ARBA" id="ARBA00022777"/>
    </source>
</evidence>
<keyword evidence="11" id="KW-1185">Reference proteome</keyword>
<comment type="caution">
    <text evidence="10">The sequence shown here is derived from an EMBL/GenBank/DDBJ whole genome shotgun (WGS) entry which is preliminary data.</text>
</comment>
<evidence type="ECO:0000256" key="7">
    <source>
        <dbReference type="SAM" id="Coils"/>
    </source>
</evidence>
<dbReference type="PRINTS" id="PR00344">
    <property type="entry name" value="BCTRLSENSOR"/>
</dbReference>